<feature type="transmembrane region" description="Helical" evidence="1">
    <location>
        <begin position="60"/>
        <end position="81"/>
    </location>
</feature>
<keyword evidence="3" id="KW-1185">Reference proteome</keyword>
<dbReference type="PATRIC" id="fig|45070.6.peg.2028"/>
<gene>
    <name evidence="2" type="ORF">Lnau_1928</name>
</gene>
<sequence>MNNALVVLITIISLCILFNRKLRASSIWHATVTPLASIIGSGFLVSAPLLVYATGQMAPVVMLVIVIFAYALGSSVRFNILHLEPRLANETLPPLIKNIEILSRPILGLAYFISVAFYLKLLSAFIFRGAGVHQILMEKSLTTAILIFIGLVGRFRGLKMLEWFEIYSVNTKLAIISAIIISLIVFNVVELNEGSWVLQSTSHESLILSIRQVLGMLIIIQGFETSRYLGEDYSAELRINTMKYAQWISGVIYVVFVGLSMIVFNDIKSISETSVIDICHVIAPIMPALLIIAAVMSQFSAAIADTIGGGGLISETFNKFINTKQSYLLLTLIAIALTWLTNIYEIITIASKAFALYYTLQVLVTAFLKKNMGYPYRSRLGYQLLALALILLILFGLPVG</sequence>
<feature type="transmembrane region" description="Helical" evidence="1">
    <location>
        <begin position="34"/>
        <end position="53"/>
    </location>
</feature>
<accession>A0A0W0WRT0</accession>
<feature type="transmembrane region" description="Helical" evidence="1">
    <location>
        <begin position="101"/>
        <end position="119"/>
    </location>
</feature>
<organism evidence="2 3">
    <name type="scientific">Legionella nautarum</name>
    <dbReference type="NCBI Taxonomy" id="45070"/>
    <lineage>
        <taxon>Bacteria</taxon>
        <taxon>Pseudomonadati</taxon>
        <taxon>Pseudomonadota</taxon>
        <taxon>Gammaproteobacteria</taxon>
        <taxon>Legionellales</taxon>
        <taxon>Legionellaceae</taxon>
        <taxon>Legionella</taxon>
    </lineage>
</organism>
<dbReference type="RefSeq" id="WP_058504941.1">
    <property type="nucleotide sequence ID" value="NZ_CAAAIF010000010.1"/>
</dbReference>
<protein>
    <submittedName>
        <fullName evidence="2">Uncharacterized protein</fullName>
    </submittedName>
</protein>
<dbReference type="STRING" id="45070.Lnau_1928"/>
<dbReference type="AlphaFoldDB" id="A0A0W0WRT0"/>
<dbReference type="EMBL" id="LNYO01000017">
    <property type="protein sequence ID" value="KTD35038.1"/>
    <property type="molecule type" value="Genomic_DNA"/>
</dbReference>
<reference evidence="2 3" key="1">
    <citation type="submission" date="2015-11" db="EMBL/GenBank/DDBJ databases">
        <title>Genomic analysis of 38 Legionella species identifies large and diverse effector repertoires.</title>
        <authorList>
            <person name="Burstein D."/>
            <person name="Amaro F."/>
            <person name="Zusman T."/>
            <person name="Lifshitz Z."/>
            <person name="Cohen O."/>
            <person name="Gilbert J.A."/>
            <person name="Pupko T."/>
            <person name="Shuman H.A."/>
            <person name="Segal G."/>
        </authorList>
    </citation>
    <scope>NUCLEOTIDE SEQUENCE [LARGE SCALE GENOMIC DNA]</scope>
    <source>
        <strain evidence="2 3">ATCC 49506</strain>
    </source>
</reference>
<feature type="transmembrane region" description="Helical" evidence="1">
    <location>
        <begin position="284"/>
        <end position="304"/>
    </location>
</feature>
<feature type="transmembrane region" description="Helical" evidence="1">
    <location>
        <begin position="164"/>
        <end position="186"/>
    </location>
</feature>
<feature type="transmembrane region" description="Helical" evidence="1">
    <location>
        <begin position="244"/>
        <end position="264"/>
    </location>
</feature>
<keyword evidence="1" id="KW-0472">Membrane</keyword>
<evidence type="ECO:0000256" key="1">
    <source>
        <dbReference type="SAM" id="Phobius"/>
    </source>
</evidence>
<dbReference type="Proteomes" id="UP000054725">
    <property type="component" value="Unassembled WGS sequence"/>
</dbReference>
<feature type="transmembrane region" description="Helical" evidence="1">
    <location>
        <begin position="325"/>
        <end position="343"/>
    </location>
</feature>
<name>A0A0W0WRT0_9GAMM</name>
<feature type="transmembrane region" description="Helical" evidence="1">
    <location>
        <begin position="380"/>
        <end position="399"/>
    </location>
</feature>
<keyword evidence="1" id="KW-1133">Transmembrane helix</keyword>
<keyword evidence="1" id="KW-0812">Transmembrane</keyword>
<comment type="caution">
    <text evidence="2">The sequence shown here is derived from an EMBL/GenBank/DDBJ whole genome shotgun (WGS) entry which is preliminary data.</text>
</comment>
<evidence type="ECO:0000313" key="3">
    <source>
        <dbReference type="Proteomes" id="UP000054725"/>
    </source>
</evidence>
<proteinExistence type="predicted"/>
<dbReference type="Gene3D" id="1.20.1740.10">
    <property type="entry name" value="Amino acid/polyamine transporter I"/>
    <property type="match status" value="1"/>
</dbReference>
<dbReference type="OrthoDB" id="271600at2"/>
<evidence type="ECO:0000313" key="2">
    <source>
        <dbReference type="EMBL" id="KTD35038.1"/>
    </source>
</evidence>
<feature type="transmembrane region" description="Helical" evidence="1">
    <location>
        <begin position="206"/>
        <end position="223"/>
    </location>
</feature>